<evidence type="ECO:0000256" key="3">
    <source>
        <dbReference type="SAM" id="SignalP"/>
    </source>
</evidence>
<comment type="caution">
    <text evidence="5">The sequence shown here is derived from an EMBL/GenBank/DDBJ whole genome shotgun (WGS) entry which is preliminary data.</text>
</comment>
<dbReference type="PANTHER" id="PTHR10579:SF177">
    <property type="entry name" value="CALCIUM-ACTIVATED CHLORIDE CHANNEL REGULATOR 4-LIKE PROTEIN"/>
    <property type="match status" value="1"/>
</dbReference>
<feature type="transmembrane region" description="Helical" evidence="2">
    <location>
        <begin position="929"/>
        <end position="954"/>
    </location>
</feature>
<evidence type="ECO:0000313" key="6">
    <source>
        <dbReference type="Proteomes" id="UP001487740"/>
    </source>
</evidence>
<dbReference type="InterPro" id="IPR013642">
    <property type="entry name" value="CLCA_N"/>
</dbReference>
<dbReference type="Proteomes" id="UP001487740">
    <property type="component" value="Unassembled WGS sequence"/>
</dbReference>
<dbReference type="Pfam" id="PF08434">
    <property type="entry name" value="CLCA"/>
    <property type="match status" value="1"/>
</dbReference>
<feature type="chain" id="PRO_5043519542" description="VWFA domain-containing protein" evidence="3">
    <location>
        <begin position="33"/>
        <end position="1225"/>
    </location>
</feature>
<dbReference type="Pfam" id="PF00092">
    <property type="entry name" value="VWA"/>
    <property type="match status" value="1"/>
</dbReference>
<dbReference type="InterPro" id="IPR051266">
    <property type="entry name" value="CLCR"/>
</dbReference>
<dbReference type="EMBL" id="JARAKH010000015">
    <property type="protein sequence ID" value="KAK8396885.1"/>
    <property type="molecule type" value="Genomic_DNA"/>
</dbReference>
<accession>A0AAW0UDH8</accession>
<feature type="domain" description="VWFA" evidence="4">
    <location>
        <begin position="284"/>
        <end position="476"/>
    </location>
</feature>
<protein>
    <recommendedName>
        <fullName evidence="4">VWFA domain-containing protein</fullName>
    </recommendedName>
</protein>
<gene>
    <name evidence="5" type="ORF">O3P69_005100</name>
</gene>
<keyword evidence="2" id="KW-0812">Transmembrane</keyword>
<feature type="compositionally biased region" description="Basic and acidic residues" evidence="1">
    <location>
        <begin position="988"/>
        <end position="1010"/>
    </location>
</feature>
<keyword evidence="2" id="KW-0472">Membrane</keyword>
<feature type="region of interest" description="Disordered" evidence="1">
    <location>
        <begin position="1055"/>
        <end position="1081"/>
    </location>
</feature>
<dbReference type="PANTHER" id="PTHR10579">
    <property type="entry name" value="CALCIUM-ACTIVATED CHLORIDE CHANNEL REGULATOR"/>
    <property type="match status" value="1"/>
</dbReference>
<feature type="signal peptide" evidence="3">
    <location>
        <begin position="1"/>
        <end position="32"/>
    </location>
</feature>
<feature type="region of interest" description="Disordered" evidence="1">
    <location>
        <begin position="983"/>
        <end position="1013"/>
    </location>
</feature>
<dbReference type="CDD" id="cd00198">
    <property type="entry name" value="vWFA"/>
    <property type="match status" value="1"/>
</dbReference>
<sequence>MTSRKTIAAMTMRVLSVFLTVAVLGAEQRVKAHPQDLRLVNNGYEGLVVSISDSVSQEHCNHVIHGLKSVLSEFSTMLWSATGGRASLREVTVALPRTWPTDALTCSLLTPLTAAPVVPTEAHIRVTTSHPVFGARPWAQQSQGCGRQGDYIQMGSDLLIATTNDTYNYASRLLLAEWVKFRWGVFEERGFPNDAVYPTTFRDPKTNVPRPNTCAAREAAPVPFCATAAHTPEAPTKHNAQCNGRPAWDIILQSQDFIEGRNSPANATSALHPTLNFVQESAARIVLVVEDTAVMNMQRRWEFVRKAVRRVVVYDVPDGDHVALVVFNSQAHIAAPLSRMDSQTDVRQRVGSSLPRNPSPAAESNKCLMCAIQEALKALDADPAGAAGATIILVTTGKGAAHQQEVAEMERLVTSREVRVHTLLYPVTERRGGGGTAADSLQSVVSATRGSSFSVMDEGVGNDSKVSMMVALMDALLAAVRRSEPLAAPGTPVIIHSRAYQGGIESMSEGSFTLDDSLGADARLSIYYYDLNHVGNTVELTAPSGKVTTSVNMQEEDGDANVIFVNILNAERGKWRYRVDNRADSHQGLHIQVSAKESGTRKISLRLWTSAANNVINASDPSLPVIIYAEVKDNEMPVINAKVTAELQRLGTDTNGSAYHPVLVELYDSGYGDPDITQGDGIYSRYLPSLRGGPGHYQLSVSVDHNSGLALAPINDAFTRHGRLYADKNKISCCGSKIRYEHVKPVQAFRRSMIYGVLEVVAAPPAKDRDQHHSEDIVPPNRILDLRAFVNLTTREVSLRWTAPGDDYDWNRAHYYEAVLASSWGEAKAFGGERVAGMPLPVEVGTEQAVAIQTDRYDQIVYVAIRGVDDAENRGGVSNIASMWVPRPPTTPPPITIAHTAAPTNDLTEPQGRSVTQPVRVAGISLEDMAVIVGSVGGFLIIVAVLATFCYCHVARRRRHHHKQDSEKMEANRSVIIKTNSSLMVDQDETHDSADSVVKEGEASTAKDGRPLSPIQSWGVSKLLQEHERRVSMTSGPLLEAAGSLQHYQNMQEPFPDVTLTGTHSYPSSQTPSTTHSDPPAYQPPYTTEAYVPYPYPYHPGYSQEELPPYTPGLSSQSSQASTAYTHEIASQPSELSYPVDPANYPAEMPSFVGEVAYTQAQPPMYAPAPEEVVPATSQAPVRSKVPPPVAPKPPLAARAAAAAAAAATVTTASVEPKRRNVTQV</sequence>
<feature type="region of interest" description="Disordered" evidence="1">
    <location>
        <begin position="1102"/>
        <end position="1136"/>
    </location>
</feature>
<dbReference type="AlphaFoldDB" id="A0AAW0UDH8"/>
<keyword evidence="2" id="KW-1133">Transmembrane helix</keyword>
<dbReference type="PROSITE" id="PS50234">
    <property type="entry name" value="VWFA"/>
    <property type="match status" value="1"/>
</dbReference>
<organism evidence="5 6">
    <name type="scientific">Scylla paramamosain</name>
    <name type="common">Mud crab</name>
    <dbReference type="NCBI Taxonomy" id="85552"/>
    <lineage>
        <taxon>Eukaryota</taxon>
        <taxon>Metazoa</taxon>
        <taxon>Ecdysozoa</taxon>
        <taxon>Arthropoda</taxon>
        <taxon>Crustacea</taxon>
        <taxon>Multicrustacea</taxon>
        <taxon>Malacostraca</taxon>
        <taxon>Eumalacostraca</taxon>
        <taxon>Eucarida</taxon>
        <taxon>Decapoda</taxon>
        <taxon>Pleocyemata</taxon>
        <taxon>Brachyura</taxon>
        <taxon>Eubrachyura</taxon>
        <taxon>Portunoidea</taxon>
        <taxon>Portunidae</taxon>
        <taxon>Portuninae</taxon>
        <taxon>Scylla</taxon>
    </lineage>
</organism>
<feature type="compositionally biased region" description="Polar residues" evidence="1">
    <location>
        <begin position="1060"/>
        <end position="1077"/>
    </location>
</feature>
<evidence type="ECO:0000256" key="2">
    <source>
        <dbReference type="SAM" id="Phobius"/>
    </source>
</evidence>
<name>A0AAW0UDH8_SCYPA</name>
<feature type="compositionally biased region" description="Low complexity" evidence="1">
    <location>
        <begin position="1115"/>
        <end position="1126"/>
    </location>
</feature>
<dbReference type="Gene3D" id="3.40.50.410">
    <property type="entry name" value="von Willebrand factor, type A domain"/>
    <property type="match status" value="1"/>
</dbReference>
<dbReference type="GO" id="GO:0032991">
    <property type="term" value="C:protein-containing complex"/>
    <property type="evidence" value="ECO:0007669"/>
    <property type="project" value="UniProtKB-ARBA"/>
</dbReference>
<evidence type="ECO:0000259" key="4">
    <source>
        <dbReference type="PROSITE" id="PS50234"/>
    </source>
</evidence>
<keyword evidence="6" id="KW-1185">Reference proteome</keyword>
<dbReference type="InterPro" id="IPR036465">
    <property type="entry name" value="vWFA_dom_sf"/>
</dbReference>
<proteinExistence type="predicted"/>
<dbReference type="SUPFAM" id="SSF53300">
    <property type="entry name" value="vWA-like"/>
    <property type="match status" value="1"/>
</dbReference>
<dbReference type="InterPro" id="IPR002035">
    <property type="entry name" value="VWF_A"/>
</dbReference>
<keyword evidence="3" id="KW-0732">Signal</keyword>
<evidence type="ECO:0000313" key="5">
    <source>
        <dbReference type="EMBL" id="KAK8396885.1"/>
    </source>
</evidence>
<evidence type="ECO:0000256" key="1">
    <source>
        <dbReference type="SAM" id="MobiDB-lite"/>
    </source>
</evidence>
<reference evidence="5 6" key="1">
    <citation type="submission" date="2023-03" db="EMBL/GenBank/DDBJ databases">
        <title>High-quality genome of Scylla paramamosain provides insights in environmental adaptation.</title>
        <authorList>
            <person name="Zhang L."/>
        </authorList>
    </citation>
    <scope>NUCLEOTIDE SEQUENCE [LARGE SCALE GENOMIC DNA]</scope>
    <source>
        <strain evidence="5">LZ_2023a</strain>
        <tissue evidence="5">Muscle</tissue>
    </source>
</reference>